<dbReference type="Gene3D" id="1.10.10.1110">
    <property type="entry name" value="Methyltransferase PG1098, N-terminal domain"/>
    <property type="match status" value="1"/>
</dbReference>
<evidence type="ECO:0000313" key="4">
    <source>
        <dbReference type="Proteomes" id="UP000000493"/>
    </source>
</evidence>
<evidence type="ECO:0000259" key="2">
    <source>
        <dbReference type="Pfam" id="PF22013"/>
    </source>
</evidence>
<accession>A0A7U4E411</accession>
<dbReference type="Pfam" id="PF18096">
    <property type="entry name" value="Thump_like"/>
    <property type="match status" value="1"/>
</dbReference>
<dbReference type="Proteomes" id="UP000000493">
    <property type="component" value="Chromosome"/>
</dbReference>
<organism evidence="3 4">
    <name type="scientific">Runella slithyformis (strain ATCC 29530 / DSM 19594 / LMG 11500 / NCIMB 11436 / LSU 4)</name>
    <dbReference type="NCBI Taxonomy" id="761193"/>
    <lineage>
        <taxon>Bacteria</taxon>
        <taxon>Pseudomonadati</taxon>
        <taxon>Bacteroidota</taxon>
        <taxon>Cytophagia</taxon>
        <taxon>Cytophagales</taxon>
        <taxon>Spirosomataceae</taxon>
        <taxon>Runella</taxon>
    </lineage>
</organism>
<feature type="domain" description="THUMP-like" evidence="1">
    <location>
        <begin position="318"/>
        <end position="388"/>
    </location>
</feature>
<reference evidence="3 4" key="2">
    <citation type="journal article" date="2012" name="Stand. Genomic Sci.">
        <title>Complete genome sequence of the aquatic bacterium Runella slithyformis type strain (LSU 4(T)).</title>
        <authorList>
            <person name="Copeland A."/>
            <person name="Zhang X."/>
            <person name="Misra M."/>
            <person name="Lapidus A."/>
            <person name="Nolan M."/>
            <person name="Lucas S."/>
            <person name="Deshpande S."/>
            <person name="Cheng J.F."/>
            <person name="Tapia R."/>
            <person name="Goodwin L.A."/>
            <person name="Pitluck S."/>
            <person name="Liolios K."/>
            <person name="Pagani I."/>
            <person name="Ivanova N."/>
            <person name="Mikhailova N."/>
            <person name="Pati A."/>
            <person name="Chen A."/>
            <person name="Palaniappan K."/>
            <person name="Land M."/>
            <person name="Hauser L."/>
            <person name="Pan C."/>
            <person name="Jeffries C.D."/>
            <person name="Detter J.C."/>
            <person name="Brambilla E.M."/>
            <person name="Rohde M."/>
            <person name="Djao O.D."/>
            <person name="Goker M."/>
            <person name="Sikorski J."/>
            <person name="Tindall B.J."/>
            <person name="Woyke T."/>
            <person name="Bristow J."/>
            <person name="Eisen J.A."/>
            <person name="Markowitz V."/>
            <person name="Hugenholtz P."/>
            <person name="Kyrpides N.C."/>
            <person name="Klenk H.P."/>
            <person name="Mavromatis K."/>
        </authorList>
    </citation>
    <scope>NUCLEOTIDE SEQUENCE [LARGE SCALE GENOMIC DNA]</scope>
    <source>
        <strain evidence="4">ATCC 29530 / DSM 19594 / LMG 11500 / NCIMB 11436 / LSU 4</strain>
    </source>
</reference>
<protein>
    <recommendedName>
        <fullName evidence="5">THUMP-like domain-containing protein</fullName>
    </recommendedName>
</protein>
<gene>
    <name evidence="3" type="ordered locus">Runsl_0131</name>
</gene>
<feature type="domain" description="PG-1098 ferredoxin-like" evidence="2">
    <location>
        <begin position="274"/>
        <end position="317"/>
    </location>
</feature>
<dbReference type="AlphaFoldDB" id="A0A7U4E411"/>
<reference evidence="4" key="1">
    <citation type="submission" date="2011-06" db="EMBL/GenBank/DDBJ databases">
        <title>The complete genome of chromosome of Runella slithyformis DSM 19594.</title>
        <authorList>
            <consortium name="US DOE Joint Genome Institute (JGI-PGF)"/>
            <person name="Lucas S."/>
            <person name="Han J."/>
            <person name="Lapidus A."/>
            <person name="Bruce D."/>
            <person name="Goodwin L."/>
            <person name="Pitluck S."/>
            <person name="Peters L."/>
            <person name="Kyrpides N."/>
            <person name="Mavromatis K."/>
            <person name="Ivanova N."/>
            <person name="Ovchinnikova G."/>
            <person name="Zhang X."/>
            <person name="Misra M."/>
            <person name="Detter J.C."/>
            <person name="Tapia R."/>
            <person name="Han C."/>
            <person name="Land M."/>
            <person name="Hauser L."/>
            <person name="Markowitz V."/>
            <person name="Cheng J.-F."/>
            <person name="Hugenholtz P."/>
            <person name="Woyke T."/>
            <person name="Wu D."/>
            <person name="Tindall B."/>
            <person name="Faehrich R."/>
            <person name="Brambilla E."/>
            <person name="Klenk H.-P."/>
            <person name="Eisen J.A."/>
        </authorList>
    </citation>
    <scope>NUCLEOTIDE SEQUENCE [LARGE SCALE GENOMIC DNA]</scope>
    <source>
        <strain evidence="4">ATCC 29530 / DSM 19594 / LMG 11500 / NCIMB 11436 / LSU 4</strain>
    </source>
</reference>
<dbReference type="RefSeq" id="WP_013925914.1">
    <property type="nucleotide sequence ID" value="NC_015703.1"/>
</dbReference>
<dbReference type="InterPro" id="IPR054168">
    <property type="entry name" value="PG_1098_Fer"/>
</dbReference>
<dbReference type="Pfam" id="PF22013">
    <property type="entry name" value="PG_1098_Fer"/>
    <property type="match status" value="1"/>
</dbReference>
<sequence length="391" mass="43524">MLSNEQINFIQKHSSADPTSLRLKYGKEREAVIAQIEARQKARTKLPRWCDEPRLVFPAAVSVEQSSSEVTARYKTEIMSRLGSQSIIDATGGMGIDSFSFSNCFESVTYIERNDRLVERARYNFSVLGAGNIDCVCNDSIAFLSQWEGKADWLYLDPARRTADQRRVVGLADCEPDITKHLPLFLEKAPRILIKVSPLVDLTQTLLEVPHITSIHVVAVDNECKEVLLEISTPSPKLTVKTVNFKNDGSRQMFEFNRAAEPDTPVAFSNPLAYVYEPNAAILKAGAFKSVASTFQIAKIAPHSHLYTSESLLPQFPGRAFEVINTVKADAKALTPYLANEKANLTLRNFPGTTDELRKKLKLKDGGNVYLLATTLANGDKRLLVCKKVNE</sequence>
<proteinExistence type="predicted"/>
<dbReference type="KEGG" id="rsi:Runsl_0131"/>
<dbReference type="InterPro" id="IPR029063">
    <property type="entry name" value="SAM-dependent_MTases_sf"/>
</dbReference>
<dbReference type="Gene3D" id="3.40.50.150">
    <property type="entry name" value="Vaccinia Virus protein VP39"/>
    <property type="match status" value="1"/>
</dbReference>
<dbReference type="InterPro" id="IPR041497">
    <property type="entry name" value="Thump-like"/>
</dbReference>
<name>A0A7U4E411_RUNSL</name>
<keyword evidence="4" id="KW-1185">Reference proteome</keyword>
<dbReference type="SUPFAM" id="SSF53335">
    <property type="entry name" value="S-adenosyl-L-methionine-dependent methyltransferases"/>
    <property type="match status" value="1"/>
</dbReference>
<evidence type="ECO:0008006" key="5">
    <source>
        <dbReference type="Google" id="ProtNLM"/>
    </source>
</evidence>
<evidence type="ECO:0000313" key="3">
    <source>
        <dbReference type="EMBL" id="AEI46589.1"/>
    </source>
</evidence>
<evidence type="ECO:0000259" key="1">
    <source>
        <dbReference type="Pfam" id="PF18096"/>
    </source>
</evidence>
<dbReference type="EMBL" id="CP002859">
    <property type="protein sequence ID" value="AEI46589.1"/>
    <property type="molecule type" value="Genomic_DNA"/>
</dbReference>